<dbReference type="Proteomes" id="UP001386955">
    <property type="component" value="Unassembled WGS sequence"/>
</dbReference>
<comment type="caution">
    <text evidence="1">The sequence shown here is derived from an EMBL/GenBank/DDBJ whole genome shotgun (WGS) entry which is preliminary data.</text>
</comment>
<organism evidence="1 2">
    <name type="scientific">Psophocarpus tetragonolobus</name>
    <name type="common">Winged bean</name>
    <name type="synonym">Dolichos tetragonolobus</name>
    <dbReference type="NCBI Taxonomy" id="3891"/>
    <lineage>
        <taxon>Eukaryota</taxon>
        <taxon>Viridiplantae</taxon>
        <taxon>Streptophyta</taxon>
        <taxon>Embryophyta</taxon>
        <taxon>Tracheophyta</taxon>
        <taxon>Spermatophyta</taxon>
        <taxon>Magnoliopsida</taxon>
        <taxon>eudicotyledons</taxon>
        <taxon>Gunneridae</taxon>
        <taxon>Pentapetalae</taxon>
        <taxon>rosids</taxon>
        <taxon>fabids</taxon>
        <taxon>Fabales</taxon>
        <taxon>Fabaceae</taxon>
        <taxon>Papilionoideae</taxon>
        <taxon>50 kb inversion clade</taxon>
        <taxon>NPAAA clade</taxon>
        <taxon>indigoferoid/millettioid clade</taxon>
        <taxon>Phaseoleae</taxon>
        <taxon>Psophocarpus</taxon>
    </lineage>
</organism>
<keyword evidence="2" id="KW-1185">Reference proteome</keyword>
<gene>
    <name evidence="1" type="ORF">VNO78_24998</name>
</gene>
<reference evidence="1 2" key="1">
    <citation type="submission" date="2024-01" db="EMBL/GenBank/DDBJ databases">
        <title>The genomes of 5 underutilized Papilionoideae crops provide insights into root nodulation and disease resistanc.</title>
        <authorList>
            <person name="Jiang F."/>
        </authorList>
    </citation>
    <scope>NUCLEOTIDE SEQUENCE [LARGE SCALE GENOMIC DNA]</scope>
    <source>
        <strain evidence="1">DUOXIRENSHENG_FW03</strain>
        <tissue evidence="1">Leaves</tissue>
    </source>
</reference>
<accession>A0AAN9S6I4</accession>
<sequence>MNQHTAVTLNHCPCPVFRVSSSLSIPKSNPSLFIFNCSLITTLTTRERERERCGLQKVRDRRRIQIMFNNSLP</sequence>
<proteinExistence type="predicted"/>
<evidence type="ECO:0000313" key="1">
    <source>
        <dbReference type="EMBL" id="KAK7389720.1"/>
    </source>
</evidence>
<dbReference type="AlphaFoldDB" id="A0AAN9S6I4"/>
<evidence type="ECO:0000313" key="2">
    <source>
        <dbReference type="Proteomes" id="UP001386955"/>
    </source>
</evidence>
<dbReference type="EMBL" id="JAYMYS010000006">
    <property type="protein sequence ID" value="KAK7389720.1"/>
    <property type="molecule type" value="Genomic_DNA"/>
</dbReference>
<protein>
    <submittedName>
        <fullName evidence="1">Uncharacterized protein</fullName>
    </submittedName>
</protein>
<name>A0AAN9S6I4_PSOTE</name>